<sequence>MGHQLSKEGFVTKDTSITSKEQISVEVSKFIAKKISTPPLKLKLIDIYHGIYARLLGPWGNKVVGSYADSLSISTSDVDIILDYMCVFSCPENIISNSSNFPLVIFTEDNDIPPGCCWLRAYEKDAFTGKHLPASSSSLPYFRGNGLTNRVIKAQWNLCRHQRIQMLVLSRCE</sequence>
<dbReference type="EMBL" id="CAJPWZ010002346">
    <property type="protein sequence ID" value="CAG2236267.1"/>
    <property type="molecule type" value="Genomic_DNA"/>
</dbReference>
<dbReference type="Proteomes" id="UP000683360">
    <property type="component" value="Unassembled WGS sequence"/>
</dbReference>
<protein>
    <submittedName>
        <fullName evidence="1">Uncharacterized protein</fullName>
    </submittedName>
</protein>
<keyword evidence="2" id="KW-1185">Reference proteome</keyword>
<reference evidence="1" key="1">
    <citation type="submission" date="2021-03" db="EMBL/GenBank/DDBJ databases">
        <authorList>
            <person name="Bekaert M."/>
        </authorList>
    </citation>
    <scope>NUCLEOTIDE SEQUENCE</scope>
</reference>
<gene>
    <name evidence="1" type="ORF">MEDL_48773</name>
</gene>
<organism evidence="1 2">
    <name type="scientific">Mytilus edulis</name>
    <name type="common">Blue mussel</name>
    <dbReference type="NCBI Taxonomy" id="6550"/>
    <lineage>
        <taxon>Eukaryota</taxon>
        <taxon>Metazoa</taxon>
        <taxon>Spiralia</taxon>
        <taxon>Lophotrochozoa</taxon>
        <taxon>Mollusca</taxon>
        <taxon>Bivalvia</taxon>
        <taxon>Autobranchia</taxon>
        <taxon>Pteriomorphia</taxon>
        <taxon>Mytilida</taxon>
        <taxon>Mytiloidea</taxon>
        <taxon>Mytilidae</taxon>
        <taxon>Mytilinae</taxon>
        <taxon>Mytilus</taxon>
    </lineage>
</organism>
<dbReference type="AlphaFoldDB" id="A0A8S3U0P2"/>
<name>A0A8S3U0P2_MYTED</name>
<proteinExistence type="predicted"/>
<evidence type="ECO:0000313" key="1">
    <source>
        <dbReference type="EMBL" id="CAG2236267.1"/>
    </source>
</evidence>
<comment type="caution">
    <text evidence="1">The sequence shown here is derived from an EMBL/GenBank/DDBJ whole genome shotgun (WGS) entry which is preliminary data.</text>
</comment>
<accession>A0A8S3U0P2</accession>
<evidence type="ECO:0000313" key="2">
    <source>
        <dbReference type="Proteomes" id="UP000683360"/>
    </source>
</evidence>